<reference evidence="1" key="1">
    <citation type="journal article" date="2020" name="Stud. Mycol.">
        <title>101 Dothideomycetes genomes: a test case for predicting lifestyles and emergence of pathogens.</title>
        <authorList>
            <person name="Haridas S."/>
            <person name="Albert R."/>
            <person name="Binder M."/>
            <person name="Bloem J."/>
            <person name="Labutti K."/>
            <person name="Salamov A."/>
            <person name="Andreopoulos B."/>
            <person name="Baker S."/>
            <person name="Barry K."/>
            <person name="Bills G."/>
            <person name="Bluhm B."/>
            <person name="Cannon C."/>
            <person name="Castanera R."/>
            <person name="Culley D."/>
            <person name="Daum C."/>
            <person name="Ezra D."/>
            <person name="Gonzalez J."/>
            <person name="Henrissat B."/>
            <person name="Kuo A."/>
            <person name="Liang C."/>
            <person name="Lipzen A."/>
            <person name="Lutzoni F."/>
            <person name="Magnuson J."/>
            <person name="Mondo S."/>
            <person name="Nolan M."/>
            <person name="Ohm R."/>
            <person name="Pangilinan J."/>
            <person name="Park H.-J."/>
            <person name="Ramirez L."/>
            <person name="Alfaro M."/>
            <person name="Sun H."/>
            <person name="Tritt A."/>
            <person name="Yoshinaga Y."/>
            <person name="Zwiers L.-H."/>
            <person name="Turgeon B."/>
            <person name="Goodwin S."/>
            <person name="Spatafora J."/>
            <person name="Crous P."/>
            <person name="Grigoriev I."/>
        </authorList>
    </citation>
    <scope>NUCLEOTIDE SEQUENCE</scope>
    <source>
        <strain evidence="1">CBS 627.86</strain>
    </source>
</reference>
<dbReference type="AlphaFoldDB" id="A0A6A5YN23"/>
<evidence type="ECO:0000313" key="1">
    <source>
        <dbReference type="EMBL" id="KAF2108094.1"/>
    </source>
</evidence>
<sequence>MRIRVIVVAWAYFELWRYRTRERRHSIIHAEWIHNTALKDGGSIEVGTLGHDLWKIPKHHRLDNDITEAADQYLHLKTSGFSNGGSTSNPSIVSTNCATTQSCRRRQDPLLHHRTISTFQHPSLRNHQTSIDLSNPGIFYMADDALRRGPMAGCLIERLRTLPGLAGPRACGCRTFF</sequence>
<protein>
    <submittedName>
        <fullName evidence="1">Uncharacterized protein</fullName>
    </submittedName>
</protein>
<name>A0A6A5YN23_9PLEO</name>
<keyword evidence="2" id="KW-1185">Reference proteome</keyword>
<proteinExistence type="predicted"/>
<dbReference type="EMBL" id="ML977350">
    <property type="protein sequence ID" value="KAF2108094.1"/>
    <property type="molecule type" value="Genomic_DNA"/>
</dbReference>
<dbReference type="Proteomes" id="UP000799770">
    <property type="component" value="Unassembled WGS sequence"/>
</dbReference>
<gene>
    <name evidence="1" type="ORF">BDV96DRAFT_287697</name>
</gene>
<organism evidence="1 2">
    <name type="scientific">Lophiotrema nucula</name>
    <dbReference type="NCBI Taxonomy" id="690887"/>
    <lineage>
        <taxon>Eukaryota</taxon>
        <taxon>Fungi</taxon>
        <taxon>Dikarya</taxon>
        <taxon>Ascomycota</taxon>
        <taxon>Pezizomycotina</taxon>
        <taxon>Dothideomycetes</taxon>
        <taxon>Pleosporomycetidae</taxon>
        <taxon>Pleosporales</taxon>
        <taxon>Lophiotremataceae</taxon>
        <taxon>Lophiotrema</taxon>
    </lineage>
</organism>
<evidence type="ECO:0000313" key="2">
    <source>
        <dbReference type="Proteomes" id="UP000799770"/>
    </source>
</evidence>
<accession>A0A6A5YN23</accession>